<dbReference type="Proteomes" id="UP000051790">
    <property type="component" value="Unassembled WGS sequence"/>
</dbReference>
<dbReference type="InterPro" id="IPR007530">
    <property type="entry name" value="Aminoglycoside_adenylylTfrase"/>
</dbReference>
<comment type="caution">
    <text evidence="1">The sequence shown here is derived from an EMBL/GenBank/DDBJ whole genome shotgun (WGS) entry which is preliminary data.</text>
</comment>
<dbReference type="EMBL" id="AZEU01000105">
    <property type="protein sequence ID" value="KRL46517.1"/>
    <property type="molecule type" value="Genomic_DNA"/>
</dbReference>
<gene>
    <name evidence="1" type="ORF">FD01_GL000412</name>
</gene>
<dbReference type="PATRIC" id="fig|1423769.4.peg.441"/>
<evidence type="ECO:0000313" key="2">
    <source>
        <dbReference type="Proteomes" id="UP000051790"/>
    </source>
</evidence>
<protein>
    <submittedName>
        <fullName evidence="1">Uncharacterized protein</fullName>
    </submittedName>
</protein>
<keyword evidence="2" id="KW-1185">Reference proteome</keyword>
<dbReference type="SUPFAM" id="SSF81301">
    <property type="entry name" value="Nucleotidyltransferase"/>
    <property type="match status" value="1"/>
</dbReference>
<reference evidence="1 2" key="1">
    <citation type="journal article" date="2015" name="Genome Announc.">
        <title>Expanding the biotechnology potential of lactobacilli through comparative genomics of 213 strains and associated genera.</title>
        <authorList>
            <person name="Sun Z."/>
            <person name="Harris H.M."/>
            <person name="McCann A."/>
            <person name="Guo C."/>
            <person name="Argimon S."/>
            <person name="Zhang W."/>
            <person name="Yang X."/>
            <person name="Jeffery I.B."/>
            <person name="Cooney J.C."/>
            <person name="Kagawa T.F."/>
            <person name="Liu W."/>
            <person name="Song Y."/>
            <person name="Salvetti E."/>
            <person name="Wrobel A."/>
            <person name="Rasinkangas P."/>
            <person name="Parkhill J."/>
            <person name="Rea M.C."/>
            <person name="O'Sullivan O."/>
            <person name="Ritari J."/>
            <person name="Douillard F.P."/>
            <person name="Paul Ross R."/>
            <person name="Yang R."/>
            <person name="Briner A.E."/>
            <person name="Felis G.E."/>
            <person name="de Vos W.M."/>
            <person name="Barrangou R."/>
            <person name="Klaenhammer T.R."/>
            <person name="Caufield P.W."/>
            <person name="Cui Y."/>
            <person name="Zhang H."/>
            <person name="O'Toole P.W."/>
        </authorList>
    </citation>
    <scope>NUCLEOTIDE SEQUENCE [LARGE SCALE GENOMIC DNA]</scope>
    <source>
        <strain evidence="1 2">DSM 13343</strain>
    </source>
</reference>
<dbReference type="Pfam" id="PF04439">
    <property type="entry name" value="Adenyl_transf"/>
    <property type="match status" value="1"/>
</dbReference>
<sequence>MNDLAQIFQLAEHDSRVVAIGTEGSRNDPSVITDAWSDLDVTVFVREALGDDAWSHWVCALGGPVIWQHLLNRDLFGPSSAIWDTYLVRYAGTKRIDWKFAALRQVELIYF</sequence>
<dbReference type="AlphaFoldDB" id="A0A0R1QW94"/>
<evidence type="ECO:0000313" key="1">
    <source>
        <dbReference type="EMBL" id="KRL46517.1"/>
    </source>
</evidence>
<organism evidence="1 2">
    <name type="scientific">Lacticaseibacillus manihotivorans DSM 13343 = JCM 12514</name>
    <dbReference type="NCBI Taxonomy" id="1423769"/>
    <lineage>
        <taxon>Bacteria</taxon>
        <taxon>Bacillati</taxon>
        <taxon>Bacillota</taxon>
        <taxon>Bacilli</taxon>
        <taxon>Lactobacillales</taxon>
        <taxon>Lactobacillaceae</taxon>
        <taxon>Lacticaseibacillus</taxon>
    </lineage>
</organism>
<dbReference type="OrthoDB" id="9776406at2"/>
<accession>A0A0R1QW94</accession>
<proteinExistence type="predicted"/>
<name>A0A0R1QW94_9LACO</name>
<dbReference type="Gene3D" id="3.30.460.10">
    <property type="entry name" value="Beta Polymerase, domain 2"/>
    <property type="match status" value="1"/>
</dbReference>
<dbReference type="InterPro" id="IPR043519">
    <property type="entry name" value="NT_sf"/>
</dbReference>
<dbReference type="RefSeq" id="WP_056963096.1">
    <property type="nucleotide sequence ID" value="NZ_AZEU01000105.1"/>
</dbReference>